<proteinExistence type="predicted"/>
<sequence length="127" mass="14407">MNSNWEDCPISPDVEIEFRKLLNNPGFRQWSEAELIEQLAVRAKELSAELIILLNAPAQSGIDSNENKLIDSLHELKKNLISDHHDKSLSDDISCASFIAQVLSFGLFYAHTKKIGKSIQPQNKRKY</sequence>
<organism evidence="1">
    <name type="scientific">Escherichia coli</name>
    <dbReference type="NCBI Taxonomy" id="562"/>
    <lineage>
        <taxon>Bacteria</taxon>
        <taxon>Pseudomonadati</taxon>
        <taxon>Pseudomonadota</taxon>
        <taxon>Gammaproteobacteria</taxon>
        <taxon>Enterobacterales</taxon>
        <taxon>Enterobacteriaceae</taxon>
        <taxon>Escherichia</taxon>
    </lineage>
</organism>
<name>A0A6N0IMF8_ECOLX</name>
<evidence type="ECO:0000313" key="1">
    <source>
        <dbReference type="EMBL" id="QKQ36002.1"/>
    </source>
</evidence>
<protein>
    <submittedName>
        <fullName evidence="1">Uncharacterized protein</fullName>
    </submittedName>
</protein>
<accession>A0A6N0IMF8</accession>
<dbReference type="AlphaFoldDB" id="A0A6N0IMF8"/>
<dbReference type="EMBL" id="CP054563">
    <property type="protein sequence ID" value="QKQ36002.1"/>
    <property type="molecule type" value="Genomic_DNA"/>
</dbReference>
<reference evidence="1" key="1">
    <citation type="submission" date="2020-05" db="EMBL/GenBank/DDBJ databases">
        <title>Title: F plasmids are the major carriers of antibiotic resistance genes in human-associated commensal E. coli.</title>
        <authorList>
            <person name="Stephens C."/>
            <person name="Arismendi T."/>
            <person name="Wright M."/>
            <person name="Hartman A."/>
            <person name="Gonzalez A."/>
            <person name="Gill M."/>
            <person name="Pandori M."/>
            <person name="Hess D."/>
        </authorList>
    </citation>
    <scope>NUCLEOTIDE SEQUENCE</scope>
    <source>
        <strain evidence="1">SCU-478</strain>
    </source>
</reference>
<gene>
    <name evidence="1" type="ORF">HPE44_16730</name>
</gene>